<dbReference type="InterPro" id="IPR028082">
    <property type="entry name" value="Peripla_BP_I"/>
</dbReference>
<dbReference type="SMART" id="SM00354">
    <property type="entry name" value="HTH_LACI"/>
    <property type="match status" value="1"/>
</dbReference>
<reference evidence="6" key="1">
    <citation type="journal article" date="2019" name="Int. J. Syst. Evol. Microbiol.">
        <title>The Global Catalogue of Microorganisms (GCM) 10K type strain sequencing project: providing services to taxonomists for standard genome sequencing and annotation.</title>
        <authorList>
            <consortium name="The Broad Institute Genomics Platform"/>
            <consortium name="The Broad Institute Genome Sequencing Center for Infectious Disease"/>
            <person name="Wu L."/>
            <person name="Ma J."/>
        </authorList>
    </citation>
    <scope>NUCLEOTIDE SEQUENCE [LARGE SCALE GENOMIC DNA]</scope>
    <source>
        <strain evidence="6">CCM 8702</strain>
    </source>
</reference>
<feature type="domain" description="HTH lacI-type" evidence="4">
    <location>
        <begin position="3"/>
        <end position="57"/>
    </location>
</feature>
<evidence type="ECO:0000313" key="5">
    <source>
        <dbReference type="EMBL" id="GGH70275.1"/>
    </source>
</evidence>
<dbReference type="PROSITE" id="PS50932">
    <property type="entry name" value="HTH_LACI_2"/>
    <property type="match status" value="1"/>
</dbReference>
<evidence type="ECO:0000259" key="4">
    <source>
        <dbReference type="PROSITE" id="PS50932"/>
    </source>
</evidence>
<dbReference type="Pfam" id="PF00356">
    <property type="entry name" value="LacI"/>
    <property type="match status" value="1"/>
</dbReference>
<gene>
    <name evidence="5" type="primary">purR</name>
    <name evidence="5" type="ORF">GCM10007362_06230</name>
</gene>
<keyword evidence="3" id="KW-0804">Transcription</keyword>
<dbReference type="PRINTS" id="PR00036">
    <property type="entry name" value="HTHLACI"/>
</dbReference>
<dbReference type="PANTHER" id="PTHR30146:SF109">
    <property type="entry name" value="HTH-TYPE TRANSCRIPTIONAL REGULATOR GALS"/>
    <property type="match status" value="1"/>
</dbReference>
<dbReference type="CDD" id="cd01392">
    <property type="entry name" value="HTH_LacI"/>
    <property type="match status" value="1"/>
</dbReference>
<accession>A0ABQ1ZNR4</accession>
<evidence type="ECO:0000256" key="1">
    <source>
        <dbReference type="ARBA" id="ARBA00023015"/>
    </source>
</evidence>
<dbReference type="Gene3D" id="1.10.260.40">
    <property type="entry name" value="lambda repressor-like DNA-binding domains"/>
    <property type="match status" value="1"/>
</dbReference>
<dbReference type="Pfam" id="PF13377">
    <property type="entry name" value="Peripla_BP_3"/>
    <property type="match status" value="1"/>
</dbReference>
<evidence type="ECO:0000256" key="2">
    <source>
        <dbReference type="ARBA" id="ARBA00023125"/>
    </source>
</evidence>
<sequence length="340" mass="38491">MDTQIKDVARAAGVSATSVSRVLNNSPHVSEKLEKKVRQAIEQLNYTPSMIAKSLKRNKTNLIGVIIADITSGYQASVLSGIEEECARRGYHLLVSNIKENTKKVMDYLQVFQEMRVDGILLMHGKMNEEIQSFIKRTHIPIIAQADVGFDLPVVTIDNIQAAYDATEYLIRKGHRRIAMLAGDMQDTSEGRHRCQGYIAACKHYGITIDHSLIRYGDYKLDTGYWLMEELLQNRENHSFTAVFAVSDDMAVGAMNRIHDRGLRVPDDFSVISIDGGPMSDIVRPRLTAIHQPVDRITRTVLDLLFERIEPEKYRSELPPSGWVNRIPHDLIEKESCKDL</sequence>
<evidence type="ECO:0000256" key="3">
    <source>
        <dbReference type="ARBA" id="ARBA00023163"/>
    </source>
</evidence>
<dbReference type="InterPro" id="IPR046335">
    <property type="entry name" value="LacI/GalR-like_sensor"/>
</dbReference>
<dbReference type="PROSITE" id="PS00356">
    <property type="entry name" value="HTH_LACI_1"/>
    <property type="match status" value="1"/>
</dbReference>
<dbReference type="SUPFAM" id="SSF53822">
    <property type="entry name" value="Periplasmic binding protein-like I"/>
    <property type="match status" value="1"/>
</dbReference>
<evidence type="ECO:0000313" key="6">
    <source>
        <dbReference type="Proteomes" id="UP000605427"/>
    </source>
</evidence>
<keyword evidence="6" id="KW-1185">Reference proteome</keyword>
<dbReference type="PANTHER" id="PTHR30146">
    <property type="entry name" value="LACI-RELATED TRANSCRIPTIONAL REPRESSOR"/>
    <property type="match status" value="1"/>
</dbReference>
<dbReference type="InterPro" id="IPR010982">
    <property type="entry name" value="Lambda_DNA-bd_dom_sf"/>
</dbReference>
<dbReference type="EMBL" id="BMDD01000001">
    <property type="protein sequence ID" value="GGH70275.1"/>
    <property type="molecule type" value="Genomic_DNA"/>
</dbReference>
<organism evidence="5 6">
    <name type="scientific">Saccharibacillus endophyticus</name>
    <dbReference type="NCBI Taxonomy" id="2060666"/>
    <lineage>
        <taxon>Bacteria</taxon>
        <taxon>Bacillati</taxon>
        <taxon>Bacillota</taxon>
        <taxon>Bacilli</taxon>
        <taxon>Bacillales</taxon>
        <taxon>Paenibacillaceae</taxon>
        <taxon>Saccharibacillus</taxon>
    </lineage>
</organism>
<dbReference type="Gene3D" id="3.40.50.2300">
    <property type="match status" value="2"/>
</dbReference>
<keyword evidence="2" id="KW-0238">DNA-binding</keyword>
<protein>
    <submittedName>
        <fullName evidence="5">HTH-type transcriptional repressor PurR</fullName>
    </submittedName>
</protein>
<dbReference type="RefSeq" id="WP_172238922.1">
    <property type="nucleotide sequence ID" value="NZ_BMDD01000001.1"/>
</dbReference>
<name>A0ABQ1ZNR4_9BACL</name>
<dbReference type="Proteomes" id="UP000605427">
    <property type="component" value="Unassembled WGS sequence"/>
</dbReference>
<dbReference type="SUPFAM" id="SSF47413">
    <property type="entry name" value="lambda repressor-like DNA-binding domains"/>
    <property type="match status" value="1"/>
</dbReference>
<proteinExistence type="predicted"/>
<dbReference type="InterPro" id="IPR000843">
    <property type="entry name" value="HTH_LacI"/>
</dbReference>
<keyword evidence="1" id="KW-0805">Transcription regulation</keyword>
<comment type="caution">
    <text evidence="5">The sequence shown here is derived from an EMBL/GenBank/DDBJ whole genome shotgun (WGS) entry which is preliminary data.</text>
</comment>